<dbReference type="Proteomes" id="UP000265520">
    <property type="component" value="Unassembled WGS sequence"/>
</dbReference>
<accession>A0A392R1P1</accession>
<reference evidence="2 3" key="1">
    <citation type="journal article" date="2018" name="Front. Plant Sci.">
        <title>Red Clover (Trifolium pratense) and Zigzag Clover (T. medium) - A Picture of Genomic Similarities and Differences.</title>
        <authorList>
            <person name="Dluhosova J."/>
            <person name="Istvanek J."/>
            <person name="Nedelnik J."/>
            <person name="Repkova J."/>
        </authorList>
    </citation>
    <scope>NUCLEOTIDE SEQUENCE [LARGE SCALE GENOMIC DNA]</scope>
    <source>
        <strain evidence="3">cv. 10/8</strain>
        <tissue evidence="2">Leaf</tissue>
    </source>
</reference>
<evidence type="ECO:0000256" key="1">
    <source>
        <dbReference type="SAM" id="MobiDB-lite"/>
    </source>
</evidence>
<evidence type="ECO:0000313" key="3">
    <source>
        <dbReference type="Proteomes" id="UP000265520"/>
    </source>
</evidence>
<organism evidence="2 3">
    <name type="scientific">Trifolium medium</name>
    <dbReference type="NCBI Taxonomy" id="97028"/>
    <lineage>
        <taxon>Eukaryota</taxon>
        <taxon>Viridiplantae</taxon>
        <taxon>Streptophyta</taxon>
        <taxon>Embryophyta</taxon>
        <taxon>Tracheophyta</taxon>
        <taxon>Spermatophyta</taxon>
        <taxon>Magnoliopsida</taxon>
        <taxon>eudicotyledons</taxon>
        <taxon>Gunneridae</taxon>
        <taxon>Pentapetalae</taxon>
        <taxon>rosids</taxon>
        <taxon>fabids</taxon>
        <taxon>Fabales</taxon>
        <taxon>Fabaceae</taxon>
        <taxon>Papilionoideae</taxon>
        <taxon>50 kb inversion clade</taxon>
        <taxon>NPAAA clade</taxon>
        <taxon>Hologalegina</taxon>
        <taxon>IRL clade</taxon>
        <taxon>Trifolieae</taxon>
        <taxon>Trifolium</taxon>
    </lineage>
</organism>
<feature type="compositionally biased region" description="Basic and acidic residues" evidence="1">
    <location>
        <begin position="109"/>
        <end position="125"/>
    </location>
</feature>
<name>A0A392R1P1_9FABA</name>
<sequence length="131" mass="15405">MEEEKPCPNSDIPDIKKEDLWVRRWGRFNKVAVQSKFGVNKIEVKKTPRPNLKVGFRKVIDSSKQPAEVKWISVPREQKVEVSQKKSCVKGDTPRKWDICYAFYKEQQMHNEKSEALVKAREETKPTYPLE</sequence>
<dbReference type="AlphaFoldDB" id="A0A392R1P1"/>
<protein>
    <submittedName>
        <fullName evidence="2">Uncharacterized protein</fullName>
    </submittedName>
</protein>
<dbReference type="EMBL" id="LXQA010180041">
    <property type="protein sequence ID" value="MCI30481.1"/>
    <property type="molecule type" value="Genomic_DNA"/>
</dbReference>
<comment type="caution">
    <text evidence="2">The sequence shown here is derived from an EMBL/GenBank/DDBJ whole genome shotgun (WGS) entry which is preliminary data.</text>
</comment>
<evidence type="ECO:0000313" key="2">
    <source>
        <dbReference type="EMBL" id="MCI30481.1"/>
    </source>
</evidence>
<keyword evidence="3" id="KW-1185">Reference proteome</keyword>
<proteinExistence type="predicted"/>
<feature type="region of interest" description="Disordered" evidence="1">
    <location>
        <begin position="109"/>
        <end position="131"/>
    </location>
</feature>